<name>A0A8J2PB55_9HEXA</name>
<protein>
    <recommendedName>
        <fullName evidence="4">Ricin B lectin domain-containing protein</fullName>
    </recommendedName>
</protein>
<proteinExistence type="predicted"/>
<reference evidence="2" key="1">
    <citation type="submission" date="2021-06" db="EMBL/GenBank/DDBJ databases">
        <authorList>
            <person name="Hodson N. C."/>
            <person name="Mongue J. A."/>
            <person name="Jaron S. K."/>
        </authorList>
    </citation>
    <scope>NUCLEOTIDE SEQUENCE</scope>
</reference>
<keyword evidence="3" id="KW-1185">Reference proteome</keyword>
<evidence type="ECO:0000313" key="3">
    <source>
        <dbReference type="Proteomes" id="UP000708208"/>
    </source>
</evidence>
<dbReference type="CDD" id="cd00161">
    <property type="entry name" value="beta-trefoil_Ricin-like"/>
    <property type="match status" value="1"/>
</dbReference>
<organism evidence="2 3">
    <name type="scientific">Allacma fusca</name>
    <dbReference type="NCBI Taxonomy" id="39272"/>
    <lineage>
        <taxon>Eukaryota</taxon>
        <taxon>Metazoa</taxon>
        <taxon>Ecdysozoa</taxon>
        <taxon>Arthropoda</taxon>
        <taxon>Hexapoda</taxon>
        <taxon>Collembola</taxon>
        <taxon>Symphypleona</taxon>
        <taxon>Sminthuridae</taxon>
        <taxon>Allacma</taxon>
    </lineage>
</organism>
<feature type="chain" id="PRO_5035312893" description="Ricin B lectin domain-containing protein" evidence="1">
    <location>
        <begin position="30"/>
        <end position="174"/>
    </location>
</feature>
<evidence type="ECO:0000313" key="2">
    <source>
        <dbReference type="EMBL" id="CAG7816147.1"/>
    </source>
</evidence>
<sequence length="174" mass="19778">MRFYWGKVNTFLPAFLIASCGYLIPGSFGSDELTELENHAVHTFQNRHDLGFLTAITLKTSYAPIVQDIWRDMASQKWRVVKAYFSKSYQLRSVSSNDEKLMELDLTTGRVYQDTVGVGLGNSQYWQMIYVGHGYHVIKNYKTGDCLESSGLGEPVRVSPCTSIPRQQWAIHSL</sequence>
<comment type="caution">
    <text evidence="2">The sequence shown here is derived from an EMBL/GenBank/DDBJ whole genome shotgun (WGS) entry which is preliminary data.</text>
</comment>
<evidence type="ECO:0000256" key="1">
    <source>
        <dbReference type="SAM" id="SignalP"/>
    </source>
</evidence>
<dbReference type="AlphaFoldDB" id="A0A8J2PB55"/>
<keyword evidence="1" id="KW-0732">Signal</keyword>
<accession>A0A8J2PB55</accession>
<feature type="signal peptide" evidence="1">
    <location>
        <begin position="1"/>
        <end position="29"/>
    </location>
</feature>
<dbReference type="Proteomes" id="UP000708208">
    <property type="component" value="Unassembled WGS sequence"/>
</dbReference>
<gene>
    <name evidence="2" type="ORF">AFUS01_LOCUS26780</name>
</gene>
<dbReference type="PROSITE" id="PS51257">
    <property type="entry name" value="PROKAR_LIPOPROTEIN"/>
    <property type="match status" value="1"/>
</dbReference>
<dbReference type="PROSITE" id="PS50231">
    <property type="entry name" value="RICIN_B_LECTIN"/>
    <property type="match status" value="1"/>
</dbReference>
<dbReference type="EMBL" id="CAJVCH010362295">
    <property type="protein sequence ID" value="CAG7816147.1"/>
    <property type="molecule type" value="Genomic_DNA"/>
</dbReference>
<evidence type="ECO:0008006" key="4">
    <source>
        <dbReference type="Google" id="ProtNLM"/>
    </source>
</evidence>